<comment type="caution">
    <text evidence="1">The sequence shown here is derived from an EMBL/GenBank/DDBJ whole genome shotgun (WGS) entry which is preliminary data.</text>
</comment>
<sequence>MPPGTAPGHTPALTPEPPSRWRAVRTSVIAVVALVTAAVVTGPVTPPAQAAAAEPVSGFATVELVHVYNNYYRDSSYGIASTYEAGVPAEGDYFHSVNNPGRVDFSGDLGRLVERNNILVACNHPIETRGSVTEPRTYYPYTADPPADVPAVVQAGAGVGKIGY</sequence>
<dbReference type="EMBL" id="JBITMB010000005">
    <property type="protein sequence ID" value="MFI7442622.1"/>
    <property type="molecule type" value="Genomic_DNA"/>
</dbReference>
<evidence type="ECO:0000313" key="1">
    <source>
        <dbReference type="EMBL" id="MFI7442622.1"/>
    </source>
</evidence>
<dbReference type="RefSeq" id="WP_397022555.1">
    <property type="nucleotide sequence ID" value="NZ_JBITMB010000005.1"/>
</dbReference>
<dbReference type="InterPro" id="IPR012334">
    <property type="entry name" value="Pectin_lyas_fold"/>
</dbReference>
<accession>A0ABW8A760</accession>
<reference evidence="1 2" key="1">
    <citation type="submission" date="2024-10" db="EMBL/GenBank/DDBJ databases">
        <title>The Natural Products Discovery Center: Release of the First 8490 Sequenced Strains for Exploring Actinobacteria Biosynthetic Diversity.</title>
        <authorList>
            <person name="Kalkreuter E."/>
            <person name="Kautsar S.A."/>
            <person name="Yang D."/>
            <person name="Bader C.D."/>
            <person name="Teijaro C.N."/>
            <person name="Fluegel L."/>
            <person name="Davis C.M."/>
            <person name="Simpson J.R."/>
            <person name="Lauterbach L."/>
            <person name="Steele A.D."/>
            <person name="Gui C."/>
            <person name="Meng S."/>
            <person name="Li G."/>
            <person name="Viehrig K."/>
            <person name="Ye F."/>
            <person name="Su P."/>
            <person name="Kiefer A.F."/>
            <person name="Nichols A."/>
            <person name="Cepeda A.J."/>
            <person name="Yan W."/>
            <person name="Fan B."/>
            <person name="Jiang Y."/>
            <person name="Adhikari A."/>
            <person name="Zheng C.-J."/>
            <person name="Schuster L."/>
            <person name="Cowan T.M."/>
            <person name="Smanski M.J."/>
            <person name="Chevrette M.G."/>
            <person name="De Carvalho L.P.S."/>
            <person name="Shen B."/>
        </authorList>
    </citation>
    <scope>NUCLEOTIDE SEQUENCE [LARGE SCALE GENOMIC DNA]</scope>
    <source>
        <strain evidence="1 2">NPDC049503</strain>
    </source>
</reference>
<dbReference type="InterPro" id="IPR011050">
    <property type="entry name" value="Pectin_lyase_fold/virulence"/>
</dbReference>
<dbReference type="SUPFAM" id="SSF51126">
    <property type="entry name" value="Pectin lyase-like"/>
    <property type="match status" value="1"/>
</dbReference>
<dbReference type="Gene3D" id="2.160.20.10">
    <property type="entry name" value="Single-stranded right-handed beta-helix, Pectin lyase-like"/>
    <property type="match status" value="1"/>
</dbReference>
<protein>
    <submittedName>
        <fullName evidence="1">Uncharacterized protein</fullName>
    </submittedName>
</protein>
<proteinExistence type="predicted"/>
<name>A0ABW8A760_9ACTN</name>
<evidence type="ECO:0000313" key="2">
    <source>
        <dbReference type="Proteomes" id="UP001612928"/>
    </source>
</evidence>
<gene>
    <name evidence="1" type="ORF">ACIBP5_21855</name>
</gene>
<organism evidence="1 2">
    <name type="scientific">Nonomuraea indica</name>
    <dbReference type="NCBI Taxonomy" id="1581193"/>
    <lineage>
        <taxon>Bacteria</taxon>
        <taxon>Bacillati</taxon>
        <taxon>Actinomycetota</taxon>
        <taxon>Actinomycetes</taxon>
        <taxon>Streptosporangiales</taxon>
        <taxon>Streptosporangiaceae</taxon>
        <taxon>Nonomuraea</taxon>
    </lineage>
</organism>
<keyword evidence="2" id="KW-1185">Reference proteome</keyword>
<dbReference type="Proteomes" id="UP001612928">
    <property type="component" value="Unassembled WGS sequence"/>
</dbReference>